<dbReference type="InterPro" id="IPR036093">
    <property type="entry name" value="NAC_dom_sf"/>
</dbReference>
<proteinExistence type="predicted"/>
<comment type="caution">
    <text evidence="1">The sequence shown here is derived from an EMBL/GenBank/DDBJ whole genome shotgun (WGS) entry which is preliminary data.</text>
</comment>
<name>A0ABS8SZP3_DATST</name>
<protein>
    <submittedName>
        <fullName evidence="1">Uncharacterized protein</fullName>
    </submittedName>
</protein>
<evidence type="ECO:0000313" key="2">
    <source>
        <dbReference type="Proteomes" id="UP000823775"/>
    </source>
</evidence>
<dbReference type="SUPFAM" id="SSF101941">
    <property type="entry name" value="NAC domain"/>
    <property type="match status" value="1"/>
</dbReference>
<organism evidence="1 2">
    <name type="scientific">Datura stramonium</name>
    <name type="common">Jimsonweed</name>
    <name type="synonym">Common thornapple</name>
    <dbReference type="NCBI Taxonomy" id="4076"/>
    <lineage>
        <taxon>Eukaryota</taxon>
        <taxon>Viridiplantae</taxon>
        <taxon>Streptophyta</taxon>
        <taxon>Embryophyta</taxon>
        <taxon>Tracheophyta</taxon>
        <taxon>Spermatophyta</taxon>
        <taxon>Magnoliopsida</taxon>
        <taxon>eudicotyledons</taxon>
        <taxon>Gunneridae</taxon>
        <taxon>Pentapetalae</taxon>
        <taxon>asterids</taxon>
        <taxon>lamiids</taxon>
        <taxon>Solanales</taxon>
        <taxon>Solanaceae</taxon>
        <taxon>Solanoideae</taxon>
        <taxon>Datureae</taxon>
        <taxon>Datura</taxon>
    </lineage>
</organism>
<evidence type="ECO:0000313" key="1">
    <source>
        <dbReference type="EMBL" id="MCD7464331.1"/>
    </source>
</evidence>
<accession>A0ABS8SZP3</accession>
<reference evidence="1 2" key="1">
    <citation type="journal article" date="2021" name="BMC Genomics">
        <title>Datura genome reveals duplications of psychoactive alkaloid biosynthetic genes and high mutation rate following tissue culture.</title>
        <authorList>
            <person name="Rajewski A."/>
            <person name="Carter-House D."/>
            <person name="Stajich J."/>
            <person name="Litt A."/>
        </authorList>
    </citation>
    <scope>NUCLEOTIDE SEQUENCE [LARGE SCALE GENOMIC DNA]</scope>
    <source>
        <strain evidence="1">AR-01</strain>
    </source>
</reference>
<keyword evidence="2" id="KW-1185">Reference proteome</keyword>
<sequence length="122" mass="14688">MGNLKEGFRFRPTDREGLTFLLRFIRDNSQYSFFMKKNKSMYHRNVGNNRSWKQQDRGKAVRTGVRALYGYDCRDYVLCAIKKRTILLDNIPEETDNNLKHETTAFLRLWNRLVIMSHYREC</sequence>
<gene>
    <name evidence="1" type="ORF">HAX54_052519</name>
</gene>
<dbReference type="EMBL" id="JACEIK010000954">
    <property type="protein sequence ID" value="MCD7464331.1"/>
    <property type="molecule type" value="Genomic_DNA"/>
</dbReference>
<dbReference type="Proteomes" id="UP000823775">
    <property type="component" value="Unassembled WGS sequence"/>
</dbReference>